<dbReference type="RefSeq" id="XP_007393260.1">
    <property type="nucleotide sequence ID" value="XM_007393198.1"/>
</dbReference>
<name>K5WF67_PHACS</name>
<dbReference type="EMBL" id="JH930470">
    <property type="protein sequence ID" value="EKM57925.1"/>
    <property type="molecule type" value="Genomic_DNA"/>
</dbReference>
<proteinExistence type="predicted"/>
<dbReference type="GeneID" id="18920714"/>
<accession>K5WF67</accession>
<dbReference type="HOGENOM" id="CLU_093362_1_0_1"/>
<dbReference type="AlphaFoldDB" id="K5WF67"/>
<organism evidence="1 2">
    <name type="scientific">Phanerochaete carnosa (strain HHB-10118-sp)</name>
    <name type="common">White-rot fungus</name>
    <name type="synonym">Peniophora carnosa</name>
    <dbReference type="NCBI Taxonomy" id="650164"/>
    <lineage>
        <taxon>Eukaryota</taxon>
        <taxon>Fungi</taxon>
        <taxon>Dikarya</taxon>
        <taxon>Basidiomycota</taxon>
        <taxon>Agaricomycotina</taxon>
        <taxon>Agaricomycetes</taxon>
        <taxon>Polyporales</taxon>
        <taxon>Phanerochaetaceae</taxon>
        <taxon>Phanerochaete</taxon>
    </lineage>
</organism>
<evidence type="ECO:0000313" key="2">
    <source>
        <dbReference type="Proteomes" id="UP000008370"/>
    </source>
</evidence>
<gene>
    <name evidence="1" type="ORF">PHACADRAFT_90979</name>
</gene>
<protein>
    <submittedName>
        <fullName evidence="1">Uncharacterized protein</fullName>
    </submittedName>
</protein>
<evidence type="ECO:0000313" key="1">
    <source>
        <dbReference type="EMBL" id="EKM57925.1"/>
    </source>
</evidence>
<dbReference type="OrthoDB" id="2751246at2759"/>
<dbReference type="InParanoid" id="K5WF67"/>
<dbReference type="Proteomes" id="UP000008370">
    <property type="component" value="Unassembled WGS sequence"/>
</dbReference>
<reference evidence="1 2" key="1">
    <citation type="journal article" date="2012" name="BMC Genomics">
        <title>Comparative genomics of the white-rot fungi, Phanerochaete carnosa and P. chrysosporium, to elucidate the genetic basis of the distinct wood types they colonize.</title>
        <authorList>
            <person name="Suzuki H."/>
            <person name="MacDonald J."/>
            <person name="Syed K."/>
            <person name="Salamov A."/>
            <person name="Hori C."/>
            <person name="Aerts A."/>
            <person name="Henrissat B."/>
            <person name="Wiebenga A."/>
            <person name="vanKuyk P.A."/>
            <person name="Barry K."/>
            <person name="Lindquist E."/>
            <person name="LaButti K."/>
            <person name="Lapidus A."/>
            <person name="Lucas S."/>
            <person name="Coutinho P."/>
            <person name="Gong Y."/>
            <person name="Samejima M."/>
            <person name="Mahadevan R."/>
            <person name="Abou-Zaid M."/>
            <person name="de Vries R.P."/>
            <person name="Igarashi K."/>
            <person name="Yadav J.S."/>
            <person name="Grigoriev I.V."/>
            <person name="Master E.R."/>
        </authorList>
    </citation>
    <scope>NUCLEOTIDE SEQUENCE [LARGE SCALE GENOMIC DNA]</scope>
    <source>
        <strain evidence="1 2">HHB-10118-sp</strain>
    </source>
</reference>
<dbReference type="KEGG" id="pco:PHACADRAFT_90979"/>
<keyword evidence="2" id="KW-1185">Reference proteome</keyword>
<sequence length="131" mass="14692">MIKVANYTFTKLSAAKLDKHTKGCIPIWYHLGSSLPLSRLQSLPQTSCLWSIHRVYAVSDALCITVRLNAQLPQCHLHRKNCGCNPCRLNHEASCCSSNKCCMLANELIANLRLRWHPSHLPPADNLTVTD</sequence>